<name>A0AAD7A040_9AGAR</name>
<feature type="compositionally biased region" description="Basic and acidic residues" evidence="1">
    <location>
        <begin position="97"/>
        <end position="111"/>
    </location>
</feature>
<proteinExistence type="predicted"/>
<dbReference type="EMBL" id="JARIHO010000020">
    <property type="protein sequence ID" value="KAJ7346823.1"/>
    <property type="molecule type" value="Genomic_DNA"/>
</dbReference>
<feature type="signal peptide" evidence="2">
    <location>
        <begin position="1"/>
        <end position="16"/>
    </location>
</feature>
<reference evidence="3" key="1">
    <citation type="submission" date="2023-03" db="EMBL/GenBank/DDBJ databases">
        <title>Massive genome expansion in bonnet fungi (Mycena s.s.) driven by repeated elements and novel gene families across ecological guilds.</title>
        <authorList>
            <consortium name="Lawrence Berkeley National Laboratory"/>
            <person name="Harder C.B."/>
            <person name="Miyauchi S."/>
            <person name="Viragh M."/>
            <person name="Kuo A."/>
            <person name="Thoen E."/>
            <person name="Andreopoulos B."/>
            <person name="Lu D."/>
            <person name="Skrede I."/>
            <person name="Drula E."/>
            <person name="Henrissat B."/>
            <person name="Morin E."/>
            <person name="Kohler A."/>
            <person name="Barry K."/>
            <person name="LaButti K."/>
            <person name="Morin E."/>
            <person name="Salamov A."/>
            <person name="Lipzen A."/>
            <person name="Mereny Z."/>
            <person name="Hegedus B."/>
            <person name="Baldrian P."/>
            <person name="Stursova M."/>
            <person name="Weitz H."/>
            <person name="Taylor A."/>
            <person name="Grigoriev I.V."/>
            <person name="Nagy L.G."/>
            <person name="Martin F."/>
            <person name="Kauserud H."/>
        </authorList>
    </citation>
    <scope>NUCLEOTIDE SEQUENCE</scope>
    <source>
        <strain evidence="3">CBHHK002</strain>
    </source>
</reference>
<evidence type="ECO:0000256" key="2">
    <source>
        <dbReference type="SAM" id="SignalP"/>
    </source>
</evidence>
<organism evidence="3 4">
    <name type="scientific">Mycena albidolilacea</name>
    <dbReference type="NCBI Taxonomy" id="1033008"/>
    <lineage>
        <taxon>Eukaryota</taxon>
        <taxon>Fungi</taxon>
        <taxon>Dikarya</taxon>
        <taxon>Basidiomycota</taxon>
        <taxon>Agaricomycotina</taxon>
        <taxon>Agaricomycetes</taxon>
        <taxon>Agaricomycetidae</taxon>
        <taxon>Agaricales</taxon>
        <taxon>Marasmiineae</taxon>
        <taxon>Mycenaceae</taxon>
        <taxon>Mycena</taxon>
    </lineage>
</organism>
<keyword evidence="2" id="KW-0732">Signal</keyword>
<sequence length="126" mass="14058">MPLLSCMFLCCLVVLAVFVLVCRRGNKKRIVVATDSPSESDGVCATAKKLDGAWLYQLIYLLQQDDVSFAGEVAVCSLMQSYDYEERAQHPPVIRLESDRRAETGEKHTRVVSDGQSNIRGHPVTR</sequence>
<feature type="chain" id="PRO_5042015493" description="Secreted protein" evidence="2">
    <location>
        <begin position="17"/>
        <end position="126"/>
    </location>
</feature>
<keyword evidence="4" id="KW-1185">Reference proteome</keyword>
<evidence type="ECO:0000313" key="3">
    <source>
        <dbReference type="EMBL" id="KAJ7346823.1"/>
    </source>
</evidence>
<feature type="region of interest" description="Disordered" evidence="1">
    <location>
        <begin position="97"/>
        <end position="126"/>
    </location>
</feature>
<accession>A0AAD7A040</accession>
<protein>
    <recommendedName>
        <fullName evidence="5">Secreted protein</fullName>
    </recommendedName>
</protein>
<evidence type="ECO:0000313" key="4">
    <source>
        <dbReference type="Proteomes" id="UP001218218"/>
    </source>
</evidence>
<evidence type="ECO:0008006" key="5">
    <source>
        <dbReference type="Google" id="ProtNLM"/>
    </source>
</evidence>
<dbReference type="Proteomes" id="UP001218218">
    <property type="component" value="Unassembled WGS sequence"/>
</dbReference>
<evidence type="ECO:0000256" key="1">
    <source>
        <dbReference type="SAM" id="MobiDB-lite"/>
    </source>
</evidence>
<gene>
    <name evidence="3" type="ORF">DFH08DRAFT_809611</name>
</gene>
<dbReference type="AlphaFoldDB" id="A0AAD7A040"/>
<comment type="caution">
    <text evidence="3">The sequence shown here is derived from an EMBL/GenBank/DDBJ whole genome shotgun (WGS) entry which is preliminary data.</text>
</comment>